<reference evidence="1" key="1">
    <citation type="submission" date="2018-12" db="EMBL/GenBank/DDBJ databases">
        <authorList>
            <person name="Syme R.A."/>
            <person name="Farfan-Caceres L."/>
            <person name="Lichtenzveig J."/>
        </authorList>
    </citation>
    <scope>NUCLEOTIDE SEQUENCE</scope>
    <source>
        <strain evidence="1">Al4</strain>
    </source>
</reference>
<reference evidence="1" key="2">
    <citation type="submission" date="2020-09" db="EMBL/GenBank/DDBJ databases">
        <title>Reference genome assembly for Australian Ascochyta lentis isolate Al4.</title>
        <authorList>
            <person name="Lee R.C."/>
            <person name="Farfan-Caceres L.M."/>
            <person name="Debler J.W."/>
            <person name="Williams A.H."/>
            <person name="Henares B.M."/>
        </authorList>
    </citation>
    <scope>NUCLEOTIDE SEQUENCE</scope>
    <source>
        <strain evidence="1">Al4</strain>
    </source>
</reference>
<dbReference type="AlphaFoldDB" id="A0A8H7J9H1"/>
<dbReference type="Proteomes" id="UP000651452">
    <property type="component" value="Unassembled WGS sequence"/>
</dbReference>
<comment type="caution">
    <text evidence="1">The sequence shown here is derived from an EMBL/GenBank/DDBJ whole genome shotgun (WGS) entry which is preliminary data.</text>
</comment>
<sequence>MIFGLEKSPPSSSPSPSAAHRLDYTWYSDPVRQNEGCIGVVLMVLLGLKHVNLATTVETWAPVLADGQTSMVVPEMDDVQRYVESFRQPFKESTGGVCITATSKVESAQERSLPPCLSKPQLISAVTFTFASCSWPSSWRGGCLQSSLSPRQNSKVFSPLDIRTHPDLHLPSTHISKSPNLQLEHEIQQATKRNYKESPFFRLPGEIRNRIYDLLFSGQTHRIGMANRKFHLLHSAVTNPLDPLKACRQLHYEAKELPYKTSTFTFATFDSVSLFDTWRVAIDWDPNPCLDCLESLPAHSVIKFDVVGIKAGHNRSEQMSKRAVKGYKKAVDYKTKLIEYIYMIYPKAEITFRTAKNYESFLKA</sequence>
<dbReference type="EMBL" id="RZGK01000004">
    <property type="protein sequence ID" value="KAF9699511.1"/>
    <property type="molecule type" value="Genomic_DNA"/>
</dbReference>
<dbReference type="PANTHER" id="PTHR42085:SF1">
    <property type="entry name" value="F-BOX DOMAIN-CONTAINING PROTEIN"/>
    <property type="match status" value="1"/>
</dbReference>
<dbReference type="OrthoDB" id="5413827at2759"/>
<evidence type="ECO:0000313" key="2">
    <source>
        <dbReference type="Proteomes" id="UP000651452"/>
    </source>
</evidence>
<keyword evidence="2" id="KW-1185">Reference proteome</keyword>
<dbReference type="InterPro" id="IPR038883">
    <property type="entry name" value="AN11006-like"/>
</dbReference>
<dbReference type="PANTHER" id="PTHR42085">
    <property type="entry name" value="F-BOX DOMAIN-CONTAINING PROTEIN"/>
    <property type="match status" value="1"/>
</dbReference>
<name>A0A8H7J9H1_9PLEO</name>
<proteinExistence type="predicted"/>
<gene>
    <name evidence="1" type="ORF">EKO04_002125</name>
</gene>
<evidence type="ECO:0000313" key="1">
    <source>
        <dbReference type="EMBL" id="KAF9699511.1"/>
    </source>
</evidence>
<protein>
    <recommendedName>
        <fullName evidence="3">F-box domain-containing protein</fullName>
    </recommendedName>
</protein>
<accession>A0A8H7J9H1</accession>
<evidence type="ECO:0008006" key="3">
    <source>
        <dbReference type="Google" id="ProtNLM"/>
    </source>
</evidence>
<organism evidence="1 2">
    <name type="scientific">Ascochyta lentis</name>
    <dbReference type="NCBI Taxonomy" id="205686"/>
    <lineage>
        <taxon>Eukaryota</taxon>
        <taxon>Fungi</taxon>
        <taxon>Dikarya</taxon>
        <taxon>Ascomycota</taxon>
        <taxon>Pezizomycotina</taxon>
        <taxon>Dothideomycetes</taxon>
        <taxon>Pleosporomycetidae</taxon>
        <taxon>Pleosporales</taxon>
        <taxon>Pleosporineae</taxon>
        <taxon>Didymellaceae</taxon>
        <taxon>Ascochyta</taxon>
    </lineage>
</organism>